<organism evidence="4 5">
    <name type="scientific">Desulfoluna butyratoxydans</name>
    <dbReference type="NCBI Taxonomy" id="231438"/>
    <lineage>
        <taxon>Bacteria</taxon>
        <taxon>Pseudomonadati</taxon>
        <taxon>Thermodesulfobacteriota</taxon>
        <taxon>Desulfobacteria</taxon>
        <taxon>Desulfobacterales</taxon>
        <taxon>Desulfolunaceae</taxon>
        <taxon>Desulfoluna</taxon>
    </lineage>
</organism>
<dbReference type="Gene3D" id="3.40.225.10">
    <property type="entry name" value="Class II aldolase/adducin N-terminal domain"/>
    <property type="match status" value="1"/>
</dbReference>
<sequence length="221" mass="23272">MTMTSVSRTLCENALALLSEGLCTDTSGCLSARMGHRLVITPEDTGISELSPDGLAVVDLATGAPLAGPRPDRRFPLHAALYKKRKDLGVLVHADPLSILTASKAGREVPPLLDDMAQLVGVSAKVARSWPCRGTAPVVAAMKGRNAVLLKDSGALCGAGTFDDARAVAQVLEKNCKAAIEATFLGGGIRINRGEALLMRTVYRLAYAKKRTQPAPRADRG</sequence>
<dbReference type="InterPro" id="IPR001303">
    <property type="entry name" value="Aldolase_II/adducin_N"/>
</dbReference>
<protein>
    <submittedName>
        <fullName evidence="4">Class ii aldolase/adducin n-terminal</fullName>
    </submittedName>
</protein>
<dbReference type="PANTHER" id="PTHR22789">
    <property type="entry name" value="FUCULOSE PHOSPHATE ALDOLASE"/>
    <property type="match status" value="1"/>
</dbReference>
<dbReference type="InterPro" id="IPR036409">
    <property type="entry name" value="Aldolase_II/adducin_N_sf"/>
</dbReference>
<feature type="domain" description="Class II aldolase/adducin N-terminal" evidence="3">
    <location>
        <begin position="8"/>
        <end position="180"/>
    </location>
</feature>
<dbReference type="AlphaFoldDB" id="A0A4U8YQB2"/>
<dbReference type="GO" id="GO:0016832">
    <property type="term" value="F:aldehyde-lyase activity"/>
    <property type="evidence" value="ECO:0007669"/>
    <property type="project" value="TreeGrafter"/>
</dbReference>
<keyword evidence="5" id="KW-1185">Reference proteome</keyword>
<keyword evidence="2" id="KW-0456">Lyase</keyword>
<evidence type="ECO:0000256" key="2">
    <source>
        <dbReference type="ARBA" id="ARBA00023239"/>
    </source>
</evidence>
<dbReference type="Proteomes" id="UP000507962">
    <property type="component" value="Unassembled WGS sequence"/>
</dbReference>
<evidence type="ECO:0000313" key="5">
    <source>
        <dbReference type="Proteomes" id="UP000507962"/>
    </source>
</evidence>
<dbReference type="PANTHER" id="PTHR22789:SF0">
    <property type="entry name" value="3-OXO-TETRONATE 4-PHOSPHATE DECARBOXYLASE-RELATED"/>
    <property type="match status" value="1"/>
</dbReference>
<dbReference type="RefSeq" id="WP_180143270.1">
    <property type="nucleotide sequence ID" value="NZ_CAADHO010000007.1"/>
</dbReference>
<dbReference type="InterPro" id="IPR050197">
    <property type="entry name" value="Aldolase_class_II_sugar_metab"/>
</dbReference>
<proteinExistence type="predicted"/>
<gene>
    <name evidence="4" type="ORF">MSL71_36940</name>
</gene>
<dbReference type="SUPFAM" id="SSF53639">
    <property type="entry name" value="AraD/HMP-PK domain-like"/>
    <property type="match status" value="1"/>
</dbReference>
<reference evidence="4 5" key="1">
    <citation type="submission" date="2019-03" db="EMBL/GenBank/DDBJ databases">
        <authorList>
            <person name="Nijsse B."/>
        </authorList>
    </citation>
    <scope>NUCLEOTIDE SEQUENCE [LARGE SCALE GENOMIC DNA]</scope>
    <source>
        <strain evidence="4">Desulfoluna butyratoxydans MSL71</strain>
    </source>
</reference>
<keyword evidence="1" id="KW-0479">Metal-binding</keyword>
<accession>A0A4U8YQB2</accession>
<evidence type="ECO:0000256" key="1">
    <source>
        <dbReference type="ARBA" id="ARBA00022723"/>
    </source>
</evidence>
<evidence type="ECO:0000259" key="3">
    <source>
        <dbReference type="SMART" id="SM01007"/>
    </source>
</evidence>
<dbReference type="GO" id="GO:0005829">
    <property type="term" value="C:cytosol"/>
    <property type="evidence" value="ECO:0007669"/>
    <property type="project" value="TreeGrafter"/>
</dbReference>
<name>A0A4U8YQB2_9BACT</name>
<evidence type="ECO:0000313" key="4">
    <source>
        <dbReference type="EMBL" id="VFQ46031.1"/>
    </source>
</evidence>
<dbReference type="EMBL" id="CAADHO010000007">
    <property type="protein sequence ID" value="VFQ46031.1"/>
    <property type="molecule type" value="Genomic_DNA"/>
</dbReference>
<dbReference type="SMART" id="SM01007">
    <property type="entry name" value="Aldolase_II"/>
    <property type="match status" value="1"/>
</dbReference>
<dbReference type="Pfam" id="PF00596">
    <property type="entry name" value="Aldolase_II"/>
    <property type="match status" value="1"/>
</dbReference>
<dbReference type="GO" id="GO:0019323">
    <property type="term" value="P:pentose catabolic process"/>
    <property type="evidence" value="ECO:0007669"/>
    <property type="project" value="TreeGrafter"/>
</dbReference>
<dbReference type="GO" id="GO:0046872">
    <property type="term" value="F:metal ion binding"/>
    <property type="evidence" value="ECO:0007669"/>
    <property type="project" value="UniProtKB-KW"/>
</dbReference>